<dbReference type="InterPro" id="IPR001370">
    <property type="entry name" value="BIR_rpt"/>
</dbReference>
<accession>A0AA90P0H9</accession>
<evidence type="ECO:0000256" key="1">
    <source>
        <dbReference type="SAM" id="SignalP"/>
    </source>
</evidence>
<sequence>MSISVNIRSIKTLLLLLFLKLGLCCNAMAKSNTVNTSLRTLFLQAMSVLCYPELLSGITFLENKTNLNTYRYIFNAPLGTHHLHDDQITEFQSLSHSILDVCSKSKNSRKSGYQLESGEGILEWDIPVESNEEFTFAVIYNDDSSPAAPFFQYDADGKQVTRNDVGFSPEAGSTVITPSGSIKQVWQWHFMLNGKGLATITTPKGGYCVPALSGWHHHNTRFPDECGHTILHFSAQNHGCIKEEVVSALNRIIKSAEGNTKITMYPHAPTKEHSFRNPLNNILPWLKDNYAQDCLSKRHYQRSIIPPLRQYFCVFHNPTVSCEGESNPSEEHPSYHDAMKSEVNRINSLSSFPYFQTLSTIDLARAGFYCTNPGESTECKCFCCGKTYKDWKDSDNPYEIHNNISPNCVYINDEDRGNCSFKVENETQHYKPMSKTSSNHLANMTSDMQKLHITESPSANITMHSESNNAESSFVENSNNPATVVGLSQNSSTGTGVNTTNTPRYPAYSDISIRVNTYANKWPSYLNQTPENMANAGFLYEGFENYTRCFHCGCVLSKWMVGDDPYVEHARWFPKCAYLISVKGEIFIDSTQRLYSDDGQILQQPLNINTPANSSRAISCNDLNINYNRSSVETPIKNVSVKNNLSADGDSVSYAIGGKKVTKAPAAKSIIQAKVEKLIRDERRYTTHERSVTPIITEGIMRVNEETDQLIEPHLHLSFGVTDKNSADFSDVAALMYMSKGQKCNLNGMAYLNHELVACRHLAYWWLSLQKFKYDDISSKELIEKCISIPSDLILSKQLHDKACSAEGIYFEMHQLHEAIYCAAETFTKGQEKRYLLRSDNHAMGLCIKKNKDNNIIIYYYDPNDTLRHKKIIANTKDDLKYITCDDFWSSTDKKLYFIGWHKISSLSSIGVKLSRDECKVVCISKPSKALMYLLACTGHYGHPNVVFDFENFSENTIHRLLAGKNKYGTPALRAAYLYEHHETIATICLMIINSDLGPDAKRELLRGKGNDKNDISVLHSACILGQTEIVAAFIDAMDRSDVKFNNADKKKYLAEKNQDYKSPSDMAFRYGHFGIYKMLIDAIHKSCFWNLWASTLSFIYSHYR</sequence>
<dbReference type="SUPFAM" id="SSF57924">
    <property type="entry name" value="Inhibitor of apoptosis (IAP) repeat"/>
    <property type="match status" value="2"/>
</dbReference>
<organism evidence="3 4">
    <name type="scientific">Candidatus Endonucleibacter bathymodioli</name>
    <dbReference type="NCBI Taxonomy" id="539814"/>
    <lineage>
        <taxon>Bacteria</taxon>
        <taxon>Pseudomonadati</taxon>
        <taxon>Pseudomonadota</taxon>
        <taxon>Gammaproteobacteria</taxon>
        <taxon>Oceanospirillales</taxon>
        <taxon>Endozoicomonadaceae</taxon>
        <taxon>Candidatus Endonucleibacter</taxon>
    </lineage>
</organism>
<dbReference type="InterPro" id="IPR050784">
    <property type="entry name" value="IAP"/>
</dbReference>
<comment type="caution">
    <text evidence="3">The sequence shown here is derived from an EMBL/GenBank/DDBJ whole genome shotgun (WGS) entry which is preliminary data.</text>
</comment>
<dbReference type="PANTHER" id="PTHR10044">
    <property type="entry name" value="INHIBITOR OF APOPTOSIS"/>
    <property type="match status" value="1"/>
</dbReference>
<dbReference type="PANTHER" id="PTHR10044:SF139">
    <property type="entry name" value="DEATH-ASSOCIATED INHIBITOR OF APOPTOSIS 2"/>
    <property type="match status" value="1"/>
</dbReference>
<feature type="chain" id="PRO_5041675839" evidence="1">
    <location>
        <begin position="30"/>
        <end position="1105"/>
    </location>
</feature>
<name>A0AA90P0H9_9GAMM</name>
<feature type="signal peptide" evidence="1">
    <location>
        <begin position="1"/>
        <end position="29"/>
    </location>
</feature>
<dbReference type="SMART" id="SM00238">
    <property type="entry name" value="BIR"/>
    <property type="match status" value="2"/>
</dbReference>
<dbReference type="Gene3D" id="1.25.40.20">
    <property type="entry name" value="Ankyrin repeat-containing domain"/>
    <property type="match status" value="1"/>
</dbReference>
<dbReference type="PROSITE" id="PS50143">
    <property type="entry name" value="BIR_REPEAT_2"/>
    <property type="match status" value="2"/>
</dbReference>
<dbReference type="Proteomes" id="UP001178148">
    <property type="component" value="Unassembled WGS sequence"/>
</dbReference>
<dbReference type="Pfam" id="PF07906">
    <property type="entry name" value="Toxin_15"/>
    <property type="match status" value="1"/>
</dbReference>
<dbReference type="Gene3D" id="1.10.1170.10">
    <property type="entry name" value="Inhibitor Of Apoptosis Protein (2mihbC-IAP-1), Chain A"/>
    <property type="match status" value="2"/>
</dbReference>
<evidence type="ECO:0000313" key="4">
    <source>
        <dbReference type="Proteomes" id="UP001178148"/>
    </source>
</evidence>
<evidence type="ECO:0000259" key="2">
    <source>
        <dbReference type="Pfam" id="PF07906"/>
    </source>
</evidence>
<dbReference type="AlphaFoldDB" id="A0AA90P0H9"/>
<keyword evidence="4" id="KW-1185">Reference proteome</keyword>
<dbReference type="InterPro" id="IPR036770">
    <property type="entry name" value="Ankyrin_rpt-contain_sf"/>
</dbReference>
<proteinExistence type="predicted"/>
<reference evidence="3 4" key="1">
    <citation type="journal article" date="2023" name="bioRxiv">
        <title>An intranuclear bacterial parasite of deep-sea mussels expresses apoptosis inhibitors acquired from its host.</title>
        <authorList>
            <person name="Gonzalez Porras M.A."/>
            <person name="Assie A."/>
            <person name="Tietjen M."/>
            <person name="Violette M."/>
            <person name="Kleiner M."/>
            <person name="Gruber-Vodicka H."/>
            <person name="Dubilier N."/>
            <person name="Leisch N."/>
        </authorList>
    </citation>
    <scope>NUCLEOTIDE SEQUENCE [LARGE SCALE GENOMIC DNA]</scope>
    <source>
        <strain evidence="3">IAP13</strain>
    </source>
</reference>
<feature type="domain" description="ShET2 enterotoxin N-terminal" evidence="2">
    <location>
        <begin position="737"/>
        <end position="911"/>
    </location>
</feature>
<dbReference type="GO" id="GO:0005737">
    <property type="term" value="C:cytoplasm"/>
    <property type="evidence" value="ECO:0007669"/>
    <property type="project" value="TreeGrafter"/>
</dbReference>
<evidence type="ECO:0000313" key="3">
    <source>
        <dbReference type="EMBL" id="MDP0588701.1"/>
    </source>
</evidence>
<dbReference type="Pfam" id="PF00653">
    <property type="entry name" value="BIR"/>
    <property type="match status" value="2"/>
</dbReference>
<dbReference type="EMBL" id="JASXSV010000006">
    <property type="protein sequence ID" value="MDP0588701.1"/>
    <property type="molecule type" value="Genomic_DNA"/>
</dbReference>
<gene>
    <name evidence="3" type="ORF">QS748_05675</name>
</gene>
<dbReference type="InterPro" id="IPR012927">
    <property type="entry name" value="Toxin_15_N"/>
</dbReference>
<dbReference type="CDD" id="cd00022">
    <property type="entry name" value="BIR"/>
    <property type="match status" value="2"/>
</dbReference>
<dbReference type="SUPFAM" id="SSF48403">
    <property type="entry name" value="Ankyrin repeat"/>
    <property type="match status" value="1"/>
</dbReference>
<keyword evidence="1" id="KW-0732">Signal</keyword>
<protein>
    <submittedName>
        <fullName evidence="3">ShET2/EspL2 family type III secretion system effector toxin</fullName>
    </submittedName>
</protein>